<gene>
    <name evidence="2" type="ORF">DMAD_09133</name>
</gene>
<proteinExistence type="predicted"/>
<keyword evidence="3" id="KW-1185">Reference proteome</keyword>
<evidence type="ECO:0000256" key="1">
    <source>
        <dbReference type="SAM" id="Phobius"/>
    </source>
</evidence>
<organism evidence="2 3">
    <name type="scientific">Drosophila madeirensis</name>
    <name type="common">Fruit fly</name>
    <dbReference type="NCBI Taxonomy" id="30013"/>
    <lineage>
        <taxon>Eukaryota</taxon>
        <taxon>Metazoa</taxon>
        <taxon>Ecdysozoa</taxon>
        <taxon>Arthropoda</taxon>
        <taxon>Hexapoda</taxon>
        <taxon>Insecta</taxon>
        <taxon>Pterygota</taxon>
        <taxon>Neoptera</taxon>
        <taxon>Endopterygota</taxon>
        <taxon>Diptera</taxon>
        <taxon>Brachycera</taxon>
        <taxon>Muscomorpha</taxon>
        <taxon>Ephydroidea</taxon>
        <taxon>Drosophilidae</taxon>
        <taxon>Drosophila</taxon>
        <taxon>Sophophora</taxon>
    </lineage>
</organism>
<keyword evidence="1" id="KW-0472">Membrane</keyword>
<protein>
    <submittedName>
        <fullName evidence="2">Hemotin</fullName>
    </submittedName>
</protein>
<evidence type="ECO:0000313" key="3">
    <source>
        <dbReference type="Proteomes" id="UP001500889"/>
    </source>
</evidence>
<dbReference type="InterPro" id="IPR047851">
    <property type="entry name" value="Hemotin"/>
</dbReference>
<dbReference type="Proteomes" id="UP001500889">
    <property type="component" value="Chromosome O"/>
</dbReference>
<sequence>MDWSLFFRLLAHNYHRSNISPWLLLLFGAIFVLTLCGYCYFCHQFVRERRRLRSGNRQQRPQPLSRLSVSPGCPHIVNTKLAHTNNLAEVY</sequence>
<dbReference type="Pfam" id="PF21944">
    <property type="entry name" value="Hemotin"/>
    <property type="match status" value="1"/>
</dbReference>
<feature type="transmembrane region" description="Helical" evidence="1">
    <location>
        <begin position="20"/>
        <end position="41"/>
    </location>
</feature>
<keyword evidence="1" id="KW-0812">Transmembrane</keyword>
<name>A0AAU9EY40_DROMD</name>
<accession>A0AAU9EY40</accession>
<evidence type="ECO:0000313" key="2">
    <source>
        <dbReference type="EMBL" id="BFF90645.1"/>
    </source>
</evidence>
<dbReference type="EMBL" id="AP029263">
    <property type="protein sequence ID" value="BFF90645.1"/>
    <property type="molecule type" value="Genomic_DNA"/>
</dbReference>
<keyword evidence="1" id="KW-1133">Transmembrane helix</keyword>
<dbReference type="AlphaFoldDB" id="A0AAU9EY40"/>
<reference evidence="2 3" key="1">
    <citation type="submission" date="2024-02" db="EMBL/GenBank/DDBJ databases">
        <title>A chromosome-level genome assembly of Drosophila madeirensis, a fruit fly species endemic to Madeira island.</title>
        <authorList>
            <person name="Tomihara K."/>
            <person name="Llopart A."/>
            <person name="Yamamoto D."/>
        </authorList>
    </citation>
    <scope>NUCLEOTIDE SEQUENCE [LARGE SCALE GENOMIC DNA]</scope>
    <source>
        <strain evidence="2 3">RF1</strain>
    </source>
</reference>